<dbReference type="Gramene" id="ONK77488">
    <property type="protein sequence ID" value="ONK77488"/>
    <property type="gene ID" value="A4U43_C02F7080"/>
</dbReference>
<dbReference type="AlphaFoldDB" id="A0A5P1FGL2"/>
<accession>A0A5P1FGL2</accession>
<name>A0A5P1FGL2_ASPOF</name>
<dbReference type="EMBL" id="CM007382">
    <property type="protein sequence ID" value="ONK77488.1"/>
    <property type="molecule type" value="Genomic_DNA"/>
</dbReference>
<sequence length="208" mass="23508">MSPTAARRRDLPLSHQPLPSTSIHLLRLCGPRPSSALPEPSSGLLPFAVKPAASHRCMRRHAPAGWTASNSRAVPPERRALTSFRRLRRQFLDQRMQLHHTLPRRQRNYHCRLPFTLLELPKCTSSSPPAYERRRSSTLPRSTPSDFAVQLDFDPPCQNPFSHCLQPSSVALCASASSLGRTPTRLSSRCYSHRASYLLSFRQRSYVT</sequence>
<dbReference type="Proteomes" id="UP000243459">
    <property type="component" value="Chromosome 2"/>
</dbReference>
<keyword evidence="2" id="KW-1185">Reference proteome</keyword>
<protein>
    <submittedName>
        <fullName evidence="1">Uncharacterized protein</fullName>
    </submittedName>
</protein>
<evidence type="ECO:0000313" key="2">
    <source>
        <dbReference type="Proteomes" id="UP000243459"/>
    </source>
</evidence>
<proteinExistence type="predicted"/>
<evidence type="ECO:0000313" key="1">
    <source>
        <dbReference type="EMBL" id="ONK77488.1"/>
    </source>
</evidence>
<organism evidence="1 2">
    <name type="scientific">Asparagus officinalis</name>
    <name type="common">Garden asparagus</name>
    <dbReference type="NCBI Taxonomy" id="4686"/>
    <lineage>
        <taxon>Eukaryota</taxon>
        <taxon>Viridiplantae</taxon>
        <taxon>Streptophyta</taxon>
        <taxon>Embryophyta</taxon>
        <taxon>Tracheophyta</taxon>
        <taxon>Spermatophyta</taxon>
        <taxon>Magnoliopsida</taxon>
        <taxon>Liliopsida</taxon>
        <taxon>Asparagales</taxon>
        <taxon>Asparagaceae</taxon>
        <taxon>Asparagoideae</taxon>
        <taxon>Asparagus</taxon>
    </lineage>
</organism>
<reference evidence="2" key="1">
    <citation type="journal article" date="2017" name="Nat. Commun.">
        <title>The asparagus genome sheds light on the origin and evolution of a young Y chromosome.</title>
        <authorList>
            <person name="Harkess A."/>
            <person name="Zhou J."/>
            <person name="Xu C."/>
            <person name="Bowers J.E."/>
            <person name="Van der Hulst R."/>
            <person name="Ayyampalayam S."/>
            <person name="Mercati F."/>
            <person name="Riccardi P."/>
            <person name="McKain M.R."/>
            <person name="Kakrana A."/>
            <person name="Tang H."/>
            <person name="Ray J."/>
            <person name="Groenendijk J."/>
            <person name="Arikit S."/>
            <person name="Mathioni S.M."/>
            <person name="Nakano M."/>
            <person name="Shan H."/>
            <person name="Telgmann-Rauber A."/>
            <person name="Kanno A."/>
            <person name="Yue Z."/>
            <person name="Chen H."/>
            <person name="Li W."/>
            <person name="Chen Y."/>
            <person name="Xu X."/>
            <person name="Zhang Y."/>
            <person name="Luo S."/>
            <person name="Chen H."/>
            <person name="Gao J."/>
            <person name="Mao Z."/>
            <person name="Pires J.C."/>
            <person name="Luo M."/>
            <person name="Kudrna D."/>
            <person name="Wing R.A."/>
            <person name="Meyers B.C."/>
            <person name="Yi K."/>
            <person name="Kong H."/>
            <person name="Lavrijsen P."/>
            <person name="Sunseri F."/>
            <person name="Falavigna A."/>
            <person name="Ye Y."/>
            <person name="Leebens-Mack J.H."/>
            <person name="Chen G."/>
        </authorList>
    </citation>
    <scope>NUCLEOTIDE SEQUENCE [LARGE SCALE GENOMIC DNA]</scope>
    <source>
        <strain evidence="2">cv. DH0086</strain>
    </source>
</reference>
<gene>
    <name evidence="1" type="ORF">A4U43_C02F7080</name>
</gene>